<accession>A0A939DAU1</accession>
<gene>
    <name evidence="4" type="ORF">JYB65_13300</name>
</gene>
<dbReference type="SUPFAM" id="SSF117892">
    <property type="entry name" value="Band 7/SPFH domain"/>
    <property type="match status" value="1"/>
</dbReference>
<dbReference type="Proteomes" id="UP000664545">
    <property type="component" value="Unassembled WGS sequence"/>
</dbReference>
<dbReference type="Pfam" id="PF13240">
    <property type="entry name" value="Zn_Ribbon_1"/>
    <property type="match status" value="1"/>
</dbReference>
<feature type="domain" description="DZANK-type" evidence="1">
    <location>
        <begin position="385"/>
        <end position="428"/>
    </location>
</feature>
<evidence type="ECO:0000259" key="3">
    <source>
        <dbReference type="Pfam" id="PF13421"/>
    </source>
</evidence>
<sequence length="439" mass="47603">MAIIDVVKYNGTPDVFAWKYPSEELGTWSQLVVNESQEAILFKDGMALDVFGSGRYTLDTPNIPILNNIVNLPFGGRSPFAAEVWYVNKAFSLDIKWGTATPIQIQDAKYGIFIPIRANGVFGLQIKDSKQFLLKLVGTLSSFNKADMVKFFRGLYITKVKDAVSQYIVNKQISMLEINAYIDELSNFMKERIEPTMSEYGIKLVNFYINDLSVPEDDSAVIKLKEALAKKAEMNILGYNYQQERSFDTLEGAAKNPGAAVSPLMGAGIGLGIGAGLGEAVSNSFGTIAGVINTNAVKAKECPNCHTVMAAAQRFCGACGCDTEKIEGNQKEVTFCNECGCELNPKIKFCPNCGNKYNPCPSCGADLEEGATSCSKCGYDVGAQCPKCGAILPSKVKFCPECGESLTKKCPKCDSIIEGNPKFCLECGEKLVADAENAQ</sequence>
<dbReference type="EMBL" id="JAFJZZ010000008">
    <property type="protein sequence ID" value="MBN7774336.1"/>
    <property type="molecule type" value="Genomic_DNA"/>
</dbReference>
<dbReference type="InterPro" id="IPR036013">
    <property type="entry name" value="Band_7/SPFH_dom_sf"/>
</dbReference>
<evidence type="ECO:0000259" key="1">
    <source>
        <dbReference type="Pfam" id="PF12773"/>
    </source>
</evidence>
<comment type="caution">
    <text evidence="4">The sequence shown here is derived from an EMBL/GenBank/DDBJ whole genome shotgun (WGS) entry which is preliminary data.</text>
</comment>
<dbReference type="InterPro" id="IPR025874">
    <property type="entry name" value="DZR"/>
</dbReference>
<dbReference type="AlphaFoldDB" id="A0A939DAU1"/>
<dbReference type="PANTHER" id="PTHR37826:SF2">
    <property type="entry name" value="ZINC-RIBBON DOMAIN-CONTAINING PROTEIN"/>
    <property type="match status" value="1"/>
</dbReference>
<feature type="domain" description="Zinc-ribbon" evidence="2">
    <location>
        <begin position="360"/>
        <end position="380"/>
    </location>
</feature>
<name>A0A939DAU1_CLOAM</name>
<dbReference type="CDD" id="cd03408">
    <property type="entry name" value="SPFH_like_u1"/>
    <property type="match status" value="1"/>
</dbReference>
<evidence type="ECO:0000313" key="4">
    <source>
        <dbReference type="EMBL" id="MBN7774336.1"/>
    </source>
</evidence>
<protein>
    <submittedName>
        <fullName evidence="4">SPFH domain-containing protein</fullName>
    </submittedName>
</protein>
<evidence type="ECO:0000259" key="2">
    <source>
        <dbReference type="Pfam" id="PF13240"/>
    </source>
</evidence>
<dbReference type="InterPro" id="IPR033880">
    <property type="entry name" value="SPFH_YdjI"/>
</dbReference>
<dbReference type="PANTHER" id="PTHR37826">
    <property type="entry name" value="FLOTILLIN BAND_7_5 DOMAIN PROTEIN"/>
    <property type="match status" value="1"/>
</dbReference>
<dbReference type="RefSeq" id="WP_206583176.1">
    <property type="nucleotide sequence ID" value="NZ_JAFJZZ010000008.1"/>
</dbReference>
<dbReference type="Pfam" id="PF12773">
    <property type="entry name" value="DZR"/>
    <property type="match status" value="1"/>
</dbReference>
<dbReference type="Pfam" id="PF13421">
    <property type="entry name" value="Band_7_1"/>
    <property type="match status" value="1"/>
</dbReference>
<reference evidence="4" key="1">
    <citation type="submission" date="2021-02" db="EMBL/GenBank/DDBJ databases">
        <title>Abyssanaerobacter marinus gen.nov., sp., nov, anaerobic bacterium isolated from the Onnuri vent field of Indian Ocean and suggestion of Mogibacteriaceae fam. nov., and proposal of reclassification of ambiguous this family's genus member.</title>
        <authorList>
            <person name="Kim Y.J."/>
            <person name="Yang J.-A."/>
        </authorList>
    </citation>
    <scope>NUCLEOTIDE SEQUENCE</scope>
    <source>
        <strain evidence="4">DSM 2634</strain>
    </source>
</reference>
<proteinExistence type="predicted"/>
<dbReference type="InterPro" id="IPR026870">
    <property type="entry name" value="Zinc_ribbon_dom"/>
</dbReference>
<feature type="domain" description="SPFH" evidence="3">
    <location>
        <begin position="22"/>
        <end position="223"/>
    </location>
</feature>
<keyword evidence="5" id="KW-1185">Reference proteome</keyword>
<organism evidence="4 5">
    <name type="scientific">Clostridium aminobutyricum</name>
    <dbReference type="NCBI Taxonomy" id="33953"/>
    <lineage>
        <taxon>Bacteria</taxon>
        <taxon>Bacillati</taxon>
        <taxon>Bacillota</taxon>
        <taxon>Clostridia</taxon>
        <taxon>Eubacteriales</taxon>
        <taxon>Clostridiaceae</taxon>
        <taxon>Clostridium</taxon>
    </lineage>
</organism>
<evidence type="ECO:0000313" key="5">
    <source>
        <dbReference type="Proteomes" id="UP000664545"/>
    </source>
</evidence>